<evidence type="ECO:0000313" key="10">
    <source>
        <dbReference type="EMBL" id="VVE08087.1"/>
    </source>
</evidence>
<dbReference type="GO" id="GO:0003825">
    <property type="term" value="F:alpha,alpha-trehalose-phosphate synthase (UDP-forming) activity"/>
    <property type="evidence" value="ECO:0007669"/>
    <property type="project" value="UniProtKB-UniRule"/>
</dbReference>
<dbReference type="PANTHER" id="PTHR10788">
    <property type="entry name" value="TREHALOSE-6-PHOSPHATE SYNTHASE"/>
    <property type="match status" value="1"/>
</dbReference>
<keyword evidence="6 9" id="KW-0328">Glycosyltransferase</keyword>
<dbReference type="UniPathway" id="UPA00299"/>
<evidence type="ECO:0000256" key="8">
    <source>
        <dbReference type="ARBA" id="ARBA00048039"/>
    </source>
</evidence>
<gene>
    <name evidence="10" type="primary">otsA</name>
    <name evidence="10" type="ORF">PIN31115_02467</name>
</gene>
<evidence type="ECO:0000313" key="11">
    <source>
        <dbReference type="Proteomes" id="UP000333828"/>
    </source>
</evidence>
<protein>
    <recommendedName>
        <fullName evidence="5 9">Trehalose-6-phosphate synthase</fullName>
        <ecNumber evidence="4 9">2.4.1.15</ecNumber>
    </recommendedName>
    <alternativeName>
        <fullName evidence="9">Osmoregulatory trehalose synthesis protein A</fullName>
    </alternativeName>
    <alternativeName>
        <fullName evidence="9">UDP-glucose-glucosephosphate glucosyltransferase</fullName>
    </alternativeName>
</protein>
<dbReference type="AlphaFoldDB" id="A0A5E4V751"/>
<organism evidence="10 11">
    <name type="scientific">Pandoraea iniqua</name>
    <dbReference type="NCBI Taxonomy" id="2508288"/>
    <lineage>
        <taxon>Bacteria</taxon>
        <taxon>Pseudomonadati</taxon>
        <taxon>Pseudomonadota</taxon>
        <taxon>Betaproteobacteria</taxon>
        <taxon>Burkholderiales</taxon>
        <taxon>Burkholderiaceae</taxon>
        <taxon>Pandoraea</taxon>
    </lineage>
</organism>
<proteinExistence type="inferred from homology"/>
<dbReference type="FunFam" id="3.40.50.2000:FF:000024">
    <property type="entry name" value="Trehalose-6-phosphate synthase"/>
    <property type="match status" value="1"/>
</dbReference>
<dbReference type="Proteomes" id="UP000333828">
    <property type="component" value="Unassembled WGS sequence"/>
</dbReference>
<dbReference type="CDD" id="cd03788">
    <property type="entry name" value="GT20_TPS"/>
    <property type="match status" value="1"/>
</dbReference>
<evidence type="ECO:0000256" key="6">
    <source>
        <dbReference type="ARBA" id="ARBA00022676"/>
    </source>
</evidence>
<dbReference type="Gene3D" id="3.40.50.2000">
    <property type="entry name" value="Glycogen Phosphorylase B"/>
    <property type="match status" value="2"/>
</dbReference>
<comment type="catalytic activity">
    <reaction evidence="8 9">
        <text>D-glucose 6-phosphate + UDP-alpha-D-glucose = alpha,alpha-trehalose 6-phosphate + UDP + H(+)</text>
        <dbReference type="Rhea" id="RHEA:18889"/>
        <dbReference type="ChEBI" id="CHEBI:15378"/>
        <dbReference type="ChEBI" id="CHEBI:58223"/>
        <dbReference type="ChEBI" id="CHEBI:58429"/>
        <dbReference type="ChEBI" id="CHEBI:58885"/>
        <dbReference type="ChEBI" id="CHEBI:61548"/>
        <dbReference type="EC" id="2.4.1.15"/>
    </reaction>
</comment>
<dbReference type="PANTHER" id="PTHR10788:SF106">
    <property type="entry name" value="BCDNA.GH08860"/>
    <property type="match status" value="1"/>
</dbReference>
<reference evidence="10 11" key="1">
    <citation type="submission" date="2019-08" db="EMBL/GenBank/DDBJ databases">
        <authorList>
            <person name="Peeters C."/>
        </authorList>
    </citation>
    <scope>NUCLEOTIDE SEQUENCE [LARGE SCALE GENOMIC DNA]</scope>
    <source>
        <strain evidence="10 11">LMG 31115</strain>
    </source>
</reference>
<dbReference type="EC" id="2.4.1.15" evidence="4 9"/>
<comment type="function">
    <text evidence="9">Probably involved in the osmoprotection via the biosynthesis of trehalose. Catalyzes the transfer of glucose from UDP-alpha-D-glucose (UDP-Glc) to D-glucose 6-phosphate (Glc-6-P) to form trehalose-6-phosphate. Acts with retention of the anomeric configuration of the UDP-sugar donor.</text>
</comment>
<evidence type="ECO:0000256" key="2">
    <source>
        <dbReference type="ARBA" id="ARBA00008799"/>
    </source>
</evidence>
<name>A0A5E4V751_9BURK</name>
<dbReference type="RefSeq" id="WP_150684312.1">
    <property type="nucleotide sequence ID" value="NZ_CABPSI010000003.1"/>
</dbReference>
<evidence type="ECO:0000256" key="3">
    <source>
        <dbReference type="ARBA" id="ARBA00011881"/>
    </source>
</evidence>
<accession>A0A5E4V751</accession>
<dbReference type="Pfam" id="PF00982">
    <property type="entry name" value="Glyco_transf_20"/>
    <property type="match status" value="1"/>
</dbReference>
<dbReference type="NCBIfam" id="TIGR02400">
    <property type="entry name" value="trehalose_OtsA"/>
    <property type="match status" value="1"/>
</dbReference>
<keyword evidence="7 9" id="KW-0808">Transferase</keyword>
<dbReference type="InterPro" id="IPR001830">
    <property type="entry name" value="Glyco_trans_20"/>
</dbReference>
<comment type="similarity">
    <text evidence="2 9">Belongs to the glycosyltransferase 20 family.</text>
</comment>
<dbReference type="SUPFAM" id="SSF53756">
    <property type="entry name" value="UDP-Glycosyltransferase/glycogen phosphorylase"/>
    <property type="match status" value="1"/>
</dbReference>
<evidence type="ECO:0000256" key="5">
    <source>
        <dbReference type="ARBA" id="ARBA00018539"/>
    </source>
</evidence>
<keyword evidence="11" id="KW-1185">Reference proteome</keyword>
<sequence>MSRLVIVSNRVAPITEGKPTAGGLAIGVFDALKNTGGMWFGWNGEIDAVPATAPDIAHRNNVTFATVPLTRRDYNTYYRGFSNATLWPTFHYRDDLTRFQRDDYNGYRHVNARFAALLAPLLQPDDLIWVHDYHLLPFAQACRHIGIKQRLGFFLHIPFPSPQVLMTVPPHEALVRAMCEYDLVGFQTEPDRTAFTDYLVRYAGGTLHDDGTVTAYDRTFRTGVYPIGVYPDEIQQQATARATVKHILDLKQGLQQRKLIMSVDRLDYSKGMLERFRAFERLLELWPNQQGTVSFVQVAPPSRSDVAGYGEIRRQLETEAGHINGRFSDLAWTPLRYINKRYDHEVLMSFFRASQVGYVTPLRDGMNLVAKEYVASQDPGDPGVLVLSCFAGAAQELDGALIVNPYDIDEMAEALRSALNMSLSERQSRYESMMATLREHNLSTWRDRFMTDLRTPVVAISPATPATPVLVRCPQPAAA</sequence>
<dbReference type="EMBL" id="CABPSI010000003">
    <property type="protein sequence ID" value="VVE08087.1"/>
    <property type="molecule type" value="Genomic_DNA"/>
</dbReference>
<comment type="subunit">
    <text evidence="3 9">Homotetramer.</text>
</comment>
<dbReference type="InterPro" id="IPR012766">
    <property type="entry name" value="Trehalose_OtsA"/>
</dbReference>
<evidence type="ECO:0000256" key="1">
    <source>
        <dbReference type="ARBA" id="ARBA00005199"/>
    </source>
</evidence>
<evidence type="ECO:0000256" key="4">
    <source>
        <dbReference type="ARBA" id="ARBA00012538"/>
    </source>
</evidence>
<comment type="pathway">
    <text evidence="1 9">Glycan biosynthesis; trehalose biosynthesis.</text>
</comment>
<dbReference type="GO" id="GO:0005992">
    <property type="term" value="P:trehalose biosynthetic process"/>
    <property type="evidence" value="ECO:0007669"/>
    <property type="project" value="UniProtKB-UniRule"/>
</dbReference>
<evidence type="ECO:0000256" key="9">
    <source>
        <dbReference type="RuleBase" id="RU362045"/>
    </source>
</evidence>
<evidence type="ECO:0000256" key="7">
    <source>
        <dbReference type="ARBA" id="ARBA00022679"/>
    </source>
</evidence>